<evidence type="ECO:0000313" key="2">
    <source>
        <dbReference type="Proteomes" id="UP000016928"/>
    </source>
</evidence>
<evidence type="ECO:0000313" key="1">
    <source>
        <dbReference type="EMBL" id="ENH67932.1"/>
    </source>
</evidence>
<dbReference type="OrthoDB" id="194358at2759"/>
<dbReference type="EMBL" id="KB730299">
    <property type="protein sequence ID" value="ENH67932.1"/>
    <property type="molecule type" value="Genomic_DNA"/>
</dbReference>
<dbReference type="Proteomes" id="UP000016928">
    <property type="component" value="Unassembled WGS sequence"/>
</dbReference>
<sequence length="108" mass="12342">MVEVSGGQWAKHMLYGTSRIFQLSGAGSRSDYLGYQSFETYRLLEGNRAILYGEDTVLSDYSCMDQYDMVKSSPLDEILTFIIKISSFSKRSVLLTHKYLVLTKCQFL</sequence>
<organism evidence="1 2">
    <name type="scientific">Fusarium oxysporum f. sp. cubense (strain race 1)</name>
    <name type="common">Panama disease fungus</name>
    <dbReference type="NCBI Taxonomy" id="1229664"/>
    <lineage>
        <taxon>Eukaryota</taxon>
        <taxon>Fungi</taxon>
        <taxon>Dikarya</taxon>
        <taxon>Ascomycota</taxon>
        <taxon>Pezizomycotina</taxon>
        <taxon>Sordariomycetes</taxon>
        <taxon>Hypocreomycetidae</taxon>
        <taxon>Hypocreales</taxon>
        <taxon>Nectriaceae</taxon>
        <taxon>Fusarium</taxon>
        <taxon>Fusarium oxysporum species complex</taxon>
    </lineage>
</organism>
<gene>
    <name evidence="1" type="ORF">FOC1_g10005359</name>
</gene>
<dbReference type="HOGENOM" id="CLU_2197039_0_0_1"/>
<protein>
    <submittedName>
        <fullName evidence="1">Uncharacterized protein</fullName>
    </submittedName>
</protein>
<name>N4U939_FUSC1</name>
<proteinExistence type="predicted"/>
<dbReference type="AlphaFoldDB" id="N4U939"/>
<reference evidence="2" key="2">
    <citation type="journal article" date="2014" name="PLoS ONE">
        <title>Genome and Transcriptome Analysis of the Fungal Pathogen Fusarium oxysporum f. sp. cubense Causing Banana Vascular Wilt Disease.</title>
        <authorList>
            <person name="Guo L."/>
            <person name="Han L."/>
            <person name="Yang L."/>
            <person name="Zeng H."/>
            <person name="Fan D."/>
            <person name="Zhu Y."/>
            <person name="Feng Y."/>
            <person name="Wang G."/>
            <person name="Peng C."/>
            <person name="Jiang X."/>
            <person name="Zhou D."/>
            <person name="Ni P."/>
            <person name="Liang C."/>
            <person name="Liu L."/>
            <person name="Wang J."/>
            <person name="Mao C."/>
            <person name="Fang X."/>
            <person name="Peng M."/>
            <person name="Huang J."/>
        </authorList>
    </citation>
    <scope>NUCLEOTIDE SEQUENCE [LARGE SCALE GENOMIC DNA]</scope>
    <source>
        <strain evidence="2">race 1</strain>
    </source>
</reference>
<dbReference type="VEuPathDB" id="FungiDB:FOC1_g10005359"/>
<reference evidence="2" key="1">
    <citation type="submission" date="2012-09" db="EMBL/GenBank/DDBJ databases">
        <title>Genome sequencing and comparative transcriptomics of race 1 and race 4 of banana pathogen: Fusarium oxysporum f. sp. cubense.</title>
        <authorList>
            <person name="Fang X."/>
            <person name="Huang J."/>
        </authorList>
    </citation>
    <scope>NUCLEOTIDE SEQUENCE [LARGE SCALE GENOMIC DNA]</scope>
    <source>
        <strain evidence="2">race 1</strain>
    </source>
</reference>
<accession>N4U939</accession>